<evidence type="ECO:0000313" key="2">
    <source>
        <dbReference type="Proteomes" id="UP000324222"/>
    </source>
</evidence>
<proteinExistence type="predicted"/>
<comment type="caution">
    <text evidence="1">The sequence shown here is derived from an EMBL/GenBank/DDBJ whole genome shotgun (WGS) entry which is preliminary data.</text>
</comment>
<name>A0A5B7FIX4_PORTR</name>
<dbReference type="AlphaFoldDB" id="A0A5B7FIX4"/>
<gene>
    <name evidence="1" type="ORF">E2C01_040152</name>
</gene>
<reference evidence="1 2" key="1">
    <citation type="submission" date="2019-05" db="EMBL/GenBank/DDBJ databases">
        <title>Another draft genome of Portunus trituberculatus and its Hox gene families provides insights of decapod evolution.</title>
        <authorList>
            <person name="Jeong J.-H."/>
            <person name="Song I."/>
            <person name="Kim S."/>
            <person name="Choi T."/>
            <person name="Kim D."/>
            <person name="Ryu S."/>
            <person name="Kim W."/>
        </authorList>
    </citation>
    <scope>NUCLEOTIDE SEQUENCE [LARGE SCALE GENOMIC DNA]</scope>
    <source>
        <tissue evidence="1">Muscle</tissue>
    </source>
</reference>
<evidence type="ECO:0000313" key="1">
    <source>
        <dbReference type="EMBL" id="MPC46432.1"/>
    </source>
</evidence>
<accession>A0A5B7FIX4</accession>
<dbReference type="EMBL" id="VSRR010007206">
    <property type="protein sequence ID" value="MPC46432.1"/>
    <property type="molecule type" value="Genomic_DNA"/>
</dbReference>
<sequence>MRPDLLVKTGELHSHHSWQAEQGGDTRQGFHQSHHPFGVNFQVLGSLGHMYFIALTTLVISATAAGPLYQLCSVSGLPGDLRLVTCLAWGKCQQGRS</sequence>
<organism evidence="1 2">
    <name type="scientific">Portunus trituberculatus</name>
    <name type="common">Swimming crab</name>
    <name type="synonym">Neptunus trituberculatus</name>
    <dbReference type="NCBI Taxonomy" id="210409"/>
    <lineage>
        <taxon>Eukaryota</taxon>
        <taxon>Metazoa</taxon>
        <taxon>Ecdysozoa</taxon>
        <taxon>Arthropoda</taxon>
        <taxon>Crustacea</taxon>
        <taxon>Multicrustacea</taxon>
        <taxon>Malacostraca</taxon>
        <taxon>Eumalacostraca</taxon>
        <taxon>Eucarida</taxon>
        <taxon>Decapoda</taxon>
        <taxon>Pleocyemata</taxon>
        <taxon>Brachyura</taxon>
        <taxon>Eubrachyura</taxon>
        <taxon>Portunoidea</taxon>
        <taxon>Portunidae</taxon>
        <taxon>Portuninae</taxon>
        <taxon>Portunus</taxon>
    </lineage>
</organism>
<protein>
    <submittedName>
        <fullName evidence="1">Uncharacterized protein</fullName>
    </submittedName>
</protein>
<dbReference type="Proteomes" id="UP000324222">
    <property type="component" value="Unassembled WGS sequence"/>
</dbReference>
<keyword evidence="2" id="KW-1185">Reference proteome</keyword>